<comment type="caution">
    <text evidence="1">The sequence shown here is derived from an EMBL/GenBank/DDBJ whole genome shotgun (WGS) entry which is preliminary data.</text>
</comment>
<dbReference type="AlphaFoldDB" id="A0A016SF04"/>
<proteinExistence type="predicted"/>
<protein>
    <submittedName>
        <fullName evidence="1">Uncharacterized protein</fullName>
    </submittedName>
</protein>
<gene>
    <name evidence="1" type="primary">Acey_s0235.g3186</name>
    <name evidence="1" type="ORF">Y032_0235g3186</name>
</gene>
<evidence type="ECO:0000313" key="1">
    <source>
        <dbReference type="EMBL" id="EYB89160.1"/>
    </source>
</evidence>
<organism evidence="1 2">
    <name type="scientific">Ancylostoma ceylanicum</name>
    <dbReference type="NCBI Taxonomy" id="53326"/>
    <lineage>
        <taxon>Eukaryota</taxon>
        <taxon>Metazoa</taxon>
        <taxon>Ecdysozoa</taxon>
        <taxon>Nematoda</taxon>
        <taxon>Chromadorea</taxon>
        <taxon>Rhabditida</taxon>
        <taxon>Rhabditina</taxon>
        <taxon>Rhabditomorpha</taxon>
        <taxon>Strongyloidea</taxon>
        <taxon>Ancylostomatidae</taxon>
        <taxon>Ancylostomatinae</taxon>
        <taxon>Ancylostoma</taxon>
    </lineage>
</organism>
<name>A0A016SF04_9BILA</name>
<evidence type="ECO:0000313" key="2">
    <source>
        <dbReference type="Proteomes" id="UP000024635"/>
    </source>
</evidence>
<reference evidence="2" key="1">
    <citation type="journal article" date="2015" name="Nat. Genet.">
        <title>The genome and transcriptome of the zoonotic hookworm Ancylostoma ceylanicum identify infection-specific gene families.</title>
        <authorList>
            <person name="Schwarz E.M."/>
            <person name="Hu Y."/>
            <person name="Antoshechkin I."/>
            <person name="Miller M.M."/>
            <person name="Sternberg P.W."/>
            <person name="Aroian R.V."/>
        </authorList>
    </citation>
    <scope>NUCLEOTIDE SEQUENCE</scope>
    <source>
        <strain evidence="2">HY135</strain>
    </source>
</reference>
<keyword evidence="2" id="KW-1185">Reference proteome</keyword>
<accession>A0A016SF04</accession>
<dbReference type="Proteomes" id="UP000024635">
    <property type="component" value="Unassembled WGS sequence"/>
</dbReference>
<dbReference type="EMBL" id="JARK01001571">
    <property type="protein sequence ID" value="EYB89160.1"/>
    <property type="molecule type" value="Genomic_DNA"/>
</dbReference>
<sequence>MCRSSLVLTRQPKKIRAEETQANKKPLDRLMKVTNDARTPALPSDSNSDPDLKRSIVIRNLPEPQCTNSVEKVFHDFSAVTEMLSCLDVECLPITTYRMGTFSYVNRASGKRESVYAKNVNTLQPNLTKMTV</sequence>